<reference evidence="10 11" key="1">
    <citation type="journal article" date="2016" name="Nat. Commun.">
        <title>Thousands of microbial genomes shed light on interconnected biogeochemical processes in an aquifer system.</title>
        <authorList>
            <person name="Anantharaman K."/>
            <person name="Brown C.T."/>
            <person name="Hug L.A."/>
            <person name="Sharon I."/>
            <person name="Castelle C.J."/>
            <person name="Probst A.J."/>
            <person name="Thomas B.C."/>
            <person name="Singh A."/>
            <person name="Wilkins M.J."/>
            <person name="Karaoz U."/>
            <person name="Brodie E.L."/>
            <person name="Williams K.H."/>
            <person name="Hubbard S.S."/>
            <person name="Banfield J.F."/>
        </authorList>
    </citation>
    <scope>NUCLEOTIDE SEQUENCE [LARGE SCALE GENOMIC DNA]</scope>
</reference>
<dbReference type="GO" id="GO:0006436">
    <property type="term" value="P:tryptophanyl-tRNA aminoacylation"/>
    <property type="evidence" value="ECO:0007669"/>
    <property type="project" value="UniProtKB-UniRule"/>
</dbReference>
<name>A0A1F5RVL0_9BACT</name>
<sequence length="326" mass="36685">MNKTIFSGVQPSGNLHLGNYLGALKNWVALQNQYRCIFCVVDYHAITVKQEPKIFHSKILEIAKLYLAAGINPETAIIFQQSQVSAHTELAWILNTITKTAELQRMTQFKDKAKENKENINMGLFDYPVLMAADILLYNTDLVPVGDDQSQHVELTRVLARRFNSRFKDVFKSPEVYIQKQGARVMGLDDPRKKMSKSAPSAFNYIALLDKPEVARKKIMKAVTDSGSEIKFDLRKKPALANLLAIYSLLANVSVQELEARYNGHGYGELKKDLAEVVAKFLAEFQHRFSGFDDQFINNILEQGRQKASAIATETLTKVKEAIGVA</sequence>
<comment type="subunit">
    <text evidence="8">Homodimer.</text>
</comment>
<dbReference type="NCBIfam" id="TIGR00233">
    <property type="entry name" value="trpS"/>
    <property type="match status" value="1"/>
</dbReference>
<evidence type="ECO:0000256" key="7">
    <source>
        <dbReference type="ARBA" id="ARBA00049929"/>
    </source>
</evidence>
<evidence type="ECO:0000256" key="5">
    <source>
        <dbReference type="ARBA" id="ARBA00022917"/>
    </source>
</evidence>
<accession>A0A1F5RVL0</accession>
<evidence type="ECO:0000256" key="4">
    <source>
        <dbReference type="ARBA" id="ARBA00022840"/>
    </source>
</evidence>
<organism evidence="10 11">
    <name type="scientific">Candidatus Falkowbacteria bacterium RIFCSPLOWO2_12_FULL_45_10</name>
    <dbReference type="NCBI Taxonomy" id="1797990"/>
    <lineage>
        <taxon>Bacteria</taxon>
        <taxon>Candidatus Falkowiibacteriota</taxon>
    </lineage>
</organism>
<comment type="similarity">
    <text evidence="1 8 9">Belongs to the class-I aminoacyl-tRNA synthetase family.</text>
</comment>
<dbReference type="Gene3D" id="3.40.50.620">
    <property type="entry name" value="HUPs"/>
    <property type="match status" value="1"/>
</dbReference>
<evidence type="ECO:0000256" key="2">
    <source>
        <dbReference type="ARBA" id="ARBA00022598"/>
    </source>
</evidence>
<dbReference type="InterPro" id="IPR001412">
    <property type="entry name" value="aa-tRNA-synth_I_CS"/>
</dbReference>
<dbReference type="Gene3D" id="1.10.240.10">
    <property type="entry name" value="Tyrosyl-Transfer RNA Synthetase"/>
    <property type="match status" value="1"/>
</dbReference>
<dbReference type="FunFam" id="1.10.240.10:FF:000002">
    <property type="entry name" value="Tryptophan--tRNA ligase"/>
    <property type="match status" value="1"/>
</dbReference>
<dbReference type="AlphaFoldDB" id="A0A1F5RVL0"/>
<evidence type="ECO:0000256" key="1">
    <source>
        <dbReference type="ARBA" id="ARBA00005594"/>
    </source>
</evidence>
<keyword evidence="6 8" id="KW-0030">Aminoacyl-tRNA synthetase</keyword>
<dbReference type="EMBL" id="MFFX01000052">
    <property type="protein sequence ID" value="OGF18362.1"/>
    <property type="molecule type" value="Genomic_DNA"/>
</dbReference>
<keyword evidence="3 8" id="KW-0547">Nucleotide-binding</keyword>
<comment type="subcellular location">
    <subcellularLocation>
        <location evidence="8">Cytoplasm</location>
    </subcellularLocation>
</comment>
<comment type="catalytic activity">
    <reaction evidence="7 8">
        <text>tRNA(Trp) + L-tryptophan + ATP = L-tryptophyl-tRNA(Trp) + AMP + diphosphate + H(+)</text>
        <dbReference type="Rhea" id="RHEA:24080"/>
        <dbReference type="Rhea" id="RHEA-COMP:9671"/>
        <dbReference type="Rhea" id="RHEA-COMP:9705"/>
        <dbReference type="ChEBI" id="CHEBI:15378"/>
        <dbReference type="ChEBI" id="CHEBI:30616"/>
        <dbReference type="ChEBI" id="CHEBI:33019"/>
        <dbReference type="ChEBI" id="CHEBI:57912"/>
        <dbReference type="ChEBI" id="CHEBI:78442"/>
        <dbReference type="ChEBI" id="CHEBI:78535"/>
        <dbReference type="ChEBI" id="CHEBI:456215"/>
        <dbReference type="EC" id="6.1.1.2"/>
    </reaction>
</comment>
<evidence type="ECO:0000313" key="10">
    <source>
        <dbReference type="EMBL" id="OGF18362.1"/>
    </source>
</evidence>
<keyword evidence="4 8" id="KW-0067">ATP-binding</keyword>
<dbReference type="Pfam" id="PF00579">
    <property type="entry name" value="tRNA-synt_1b"/>
    <property type="match status" value="1"/>
</dbReference>
<dbReference type="SUPFAM" id="SSF52374">
    <property type="entry name" value="Nucleotidylyl transferase"/>
    <property type="match status" value="1"/>
</dbReference>
<gene>
    <name evidence="8" type="primary">trpS</name>
    <name evidence="10" type="ORF">A3G56_00080</name>
</gene>
<dbReference type="InterPro" id="IPR050203">
    <property type="entry name" value="Trp-tRNA_synthetase"/>
</dbReference>
<feature type="binding site" evidence="8">
    <location>
        <position position="185"/>
    </location>
    <ligand>
        <name>ATP</name>
        <dbReference type="ChEBI" id="CHEBI:30616"/>
    </ligand>
</feature>
<feature type="binding site" evidence="8">
    <location>
        <begin position="146"/>
        <end position="148"/>
    </location>
    <ligand>
        <name>ATP</name>
        <dbReference type="ChEBI" id="CHEBI:30616"/>
    </ligand>
</feature>
<dbReference type="Proteomes" id="UP000178682">
    <property type="component" value="Unassembled WGS sequence"/>
</dbReference>
<dbReference type="GO" id="GO:0005829">
    <property type="term" value="C:cytosol"/>
    <property type="evidence" value="ECO:0007669"/>
    <property type="project" value="TreeGrafter"/>
</dbReference>
<feature type="binding site" evidence="8">
    <location>
        <begin position="194"/>
        <end position="198"/>
    </location>
    <ligand>
        <name>ATP</name>
        <dbReference type="ChEBI" id="CHEBI:30616"/>
    </ligand>
</feature>
<evidence type="ECO:0000256" key="8">
    <source>
        <dbReference type="HAMAP-Rule" id="MF_00140"/>
    </source>
</evidence>
<dbReference type="PANTHER" id="PTHR43766">
    <property type="entry name" value="TRYPTOPHAN--TRNA LIGASE, MITOCHONDRIAL"/>
    <property type="match status" value="1"/>
</dbReference>
<feature type="binding site" evidence="8">
    <location>
        <begin position="18"/>
        <end position="19"/>
    </location>
    <ligand>
        <name>ATP</name>
        <dbReference type="ChEBI" id="CHEBI:30616"/>
    </ligand>
</feature>
<dbReference type="PANTHER" id="PTHR43766:SF1">
    <property type="entry name" value="TRYPTOPHAN--TRNA LIGASE, MITOCHONDRIAL"/>
    <property type="match status" value="1"/>
</dbReference>
<protein>
    <recommendedName>
        <fullName evidence="8">Tryptophan--tRNA ligase</fullName>
        <ecNumber evidence="8">6.1.1.2</ecNumber>
    </recommendedName>
    <alternativeName>
        <fullName evidence="8">Tryptophanyl-tRNA synthetase</fullName>
        <shortName evidence="8">TrpRS</shortName>
    </alternativeName>
</protein>
<evidence type="ECO:0000256" key="6">
    <source>
        <dbReference type="ARBA" id="ARBA00023146"/>
    </source>
</evidence>
<proteinExistence type="inferred from homology"/>
<evidence type="ECO:0000256" key="9">
    <source>
        <dbReference type="RuleBase" id="RU363036"/>
    </source>
</evidence>
<evidence type="ECO:0000256" key="3">
    <source>
        <dbReference type="ARBA" id="ARBA00022741"/>
    </source>
</evidence>
<dbReference type="InterPro" id="IPR014729">
    <property type="entry name" value="Rossmann-like_a/b/a_fold"/>
</dbReference>
<comment type="function">
    <text evidence="8">Catalyzes the attachment of tryptophan to tRNA(Trp).</text>
</comment>
<dbReference type="PROSITE" id="PS00178">
    <property type="entry name" value="AA_TRNA_LIGASE_I"/>
    <property type="match status" value="1"/>
</dbReference>
<dbReference type="EC" id="6.1.1.2" evidence="8"/>
<dbReference type="HAMAP" id="MF_00140_B">
    <property type="entry name" value="Trp_tRNA_synth_B"/>
    <property type="match status" value="1"/>
</dbReference>
<dbReference type="GO" id="GO:0005524">
    <property type="term" value="F:ATP binding"/>
    <property type="evidence" value="ECO:0007669"/>
    <property type="project" value="UniProtKB-UniRule"/>
</dbReference>
<dbReference type="InterPro" id="IPR002306">
    <property type="entry name" value="Trp-tRNA-ligase"/>
</dbReference>
<evidence type="ECO:0000313" key="11">
    <source>
        <dbReference type="Proteomes" id="UP000178682"/>
    </source>
</evidence>
<dbReference type="CDD" id="cd00806">
    <property type="entry name" value="TrpRS_core"/>
    <property type="match status" value="1"/>
</dbReference>
<comment type="caution">
    <text evidence="10">The sequence shown here is derived from an EMBL/GenBank/DDBJ whole genome shotgun (WGS) entry which is preliminary data.</text>
</comment>
<dbReference type="InterPro" id="IPR002305">
    <property type="entry name" value="aa-tRNA-synth_Ic"/>
</dbReference>
<keyword evidence="5 8" id="KW-0648">Protein biosynthesis</keyword>
<keyword evidence="8" id="KW-0963">Cytoplasm</keyword>
<feature type="binding site" evidence="8">
    <location>
        <begin position="10"/>
        <end position="12"/>
    </location>
    <ligand>
        <name>ATP</name>
        <dbReference type="ChEBI" id="CHEBI:30616"/>
    </ligand>
</feature>
<feature type="short sequence motif" description="'KMSKS' region" evidence="8">
    <location>
        <begin position="194"/>
        <end position="198"/>
    </location>
</feature>
<feature type="binding site" evidence="8">
    <location>
        <position position="134"/>
    </location>
    <ligand>
        <name>L-tryptophan</name>
        <dbReference type="ChEBI" id="CHEBI:57912"/>
    </ligand>
</feature>
<dbReference type="GO" id="GO:0004830">
    <property type="term" value="F:tryptophan-tRNA ligase activity"/>
    <property type="evidence" value="ECO:0007669"/>
    <property type="project" value="UniProtKB-UniRule"/>
</dbReference>
<dbReference type="InterPro" id="IPR024109">
    <property type="entry name" value="Trp-tRNA-ligase_bac-type"/>
</dbReference>
<feature type="short sequence motif" description="'HIGH' region" evidence="8">
    <location>
        <begin position="11"/>
        <end position="19"/>
    </location>
</feature>
<dbReference type="PRINTS" id="PR01039">
    <property type="entry name" value="TRNASYNTHTRP"/>
</dbReference>
<keyword evidence="2 8" id="KW-0436">Ligase</keyword>